<protein>
    <submittedName>
        <fullName evidence="2">Uncharacterized protein</fullName>
    </submittedName>
</protein>
<dbReference type="Proteomes" id="UP000325579">
    <property type="component" value="Unassembled WGS sequence"/>
</dbReference>
<dbReference type="GeneID" id="43672860"/>
<sequence length="122" mass="13757">MVFMNDSGENNIGKIRALISQDRHEIFLTFAEYDHKYLAYLKNKPFQLEPSETGKSQNKASGHELSAHQTPDTGASSFLTMHQYGPWDTQQRSNMAGLGPILLAISLYAEGEIQAKKRSQRK</sequence>
<reference evidence="2 3" key="1">
    <citation type="submission" date="2019-04" db="EMBL/GenBank/DDBJ databases">
        <authorList>
            <consortium name="DOE Joint Genome Institute"/>
            <person name="Mondo S."/>
            <person name="Kjaerbolling I."/>
            <person name="Vesth T."/>
            <person name="Frisvad J.C."/>
            <person name="Nybo J.L."/>
            <person name="Theobald S."/>
            <person name="Kildgaard S."/>
            <person name="Isbrandt T."/>
            <person name="Kuo A."/>
            <person name="Sato A."/>
            <person name="Lyhne E.K."/>
            <person name="Kogle M.E."/>
            <person name="Wiebenga A."/>
            <person name="Kun R.S."/>
            <person name="Lubbers R.J."/>
            <person name="Makela M.R."/>
            <person name="Barry K."/>
            <person name="Chovatia M."/>
            <person name="Clum A."/>
            <person name="Daum C."/>
            <person name="Haridas S."/>
            <person name="He G."/>
            <person name="LaButti K."/>
            <person name="Lipzen A."/>
            <person name="Riley R."/>
            <person name="Salamov A."/>
            <person name="Simmons B.A."/>
            <person name="Magnuson J.K."/>
            <person name="Henrissat B."/>
            <person name="Mortensen U.H."/>
            <person name="Larsen T.O."/>
            <person name="Devries R.P."/>
            <person name="Grigoriev I.V."/>
            <person name="Machida M."/>
            <person name="Baker S.E."/>
            <person name="Andersen M.R."/>
            <person name="Cantor M.N."/>
            <person name="Hua S.X."/>
        </authorList>
    </citation>
    <scope>NUCLEOTIDE SEQUENCE [LARGE SCALE GENOMIC DNA]</scope>
    <source>
        <strain evidence="2 3">CBS 119388</strain>
    </source>
</reference>
<name>A0A5N6HIK7_9EURO</name>
<dbReference type="RefSeq" id="XP_031936448.1">
    <property type="nucleotide sequence ID" value="XM_032088169.1"/>
</dbReference>
<dbReference type="AlphaFoldDB" id="A0A5N6HIK7"/>
<evidence type="ECO:0000313" key="3">
    <source>
        <dbReference type="Proteomes" id="UP000325579"/>
    </source>
</evidence>
<keyword evidence="3" id="KW-1185">Reference proteome</keyword>
<gene>
    <name evidence="2" type="ORF">BDV37DRAFT_287872</name>
</gene>
<dbReference type="EMBL" id="ML736840">
    <property type="protein sequence ID" value="KAE8399129.1"/>
    <property type="molecule type" value="Genomic_DNA"/>
</dbReference>
<accession>A0A5N7CYS9</accession>
<evidence type="ECO:0000313" key="2">
    <source>
        <dbReference type="EMBL" id="KAE8399129.1"/>
    </source>
</evidence>
<feature type="region of interest" description="Disordered" evidence="1">
    <location>
        <begin position="48"/>
        <end position="73"/>
    </location>
</feature>
<evidence type="ECO:0000256" key="1">
    <source>
        <dbReference type="SAM" id="MobiDB-lite"/>
    </source>
</evidence>
<dbReference type="OrthoDB" id="3508621at2759"/>
<organism evidence="2 3">
    <name type="scientific">Aspergillus pseudonomiae</name>
    <dbReference type="NCBI Taxonomy" id="1506151"/>
    <lineage>
        <taxon>Eukaryota</taxon>
        <taxon>Fungi</taxon>
        <taxon>Dikarya</taxon>
        <taxon>Ascomycota</taxon>
        <taxon>Pezizomycotina</taxon>
        <taxon>Eurotiomycetes</taxon>
        <taxon>Eurotiomycetidae</taxon>
        <taxon>Eurotiales</taxon>
        <taxon>Aspergillaceae</taxon>
        <taxon>Aspergillus</taxon>
        <taxon>Aspergillus subgen. Circumdati</taxon>
    </lineage>
</organism>
<accession>A0A5N6HIK7</accession>
<proteinExistence type="predicted"/>